<dbReference type="Pfam" id="PF12833">
    <property type="entry name" value="HTH_18"/>
    <property type="match status" value="1"/>
</dbReference>
<keyword evidence="6" id="KW-1185">Reference proteome</keyword>
<sequence length="286" mass="30419">MPTAPDPAAAFVERAAPVDLAEVLAGLWFVRSDAPARYERILPAPDVPLIVPLTVQPYGVRRPDGWHRLHGPFVAGLTDEATISANGAHVANVGARFRPDALRAVGLDPQRLAGGVHEVGGFEGLAHLDPDVTAEVALAAVVAALRARLDPAWHPDPVVRAAIESFGDDPQPRVGDVAALAGVSAPALVARFRRACGVTPKVFADLRRLHGLLDRLTAAALDPGGEPFAGVVWSDLAAAAGYYDQSHLTRAFHRFVGLTPTAYFDRVRRYGLDAVRFVPEQDAAPQ</sequence>
<gene>
    <name evidence="5" type="ORF">HALOF300_00445</name>
</gene>
<dbReference type="EMBL" id="CACRYJ010000006">
    <property type="protein sequence ID" value="VZO35219.1"/>
    <property type="molecule type" value="Genomic_DNA"/>
</dbReference>
<keyword evidence="3" id="KW-0804">Transcription</keyword>
<protein>
    <submittedName>
        <fullName evidence="5">Helix-turn-helix domain protein</fullName>
    </submittedName>
</protein>
<dbReference type="InterPro" id="IPR050204">
    <property type="entry name" value="AraC_XylS_family_regulators"/>
</dbReference>
<dbReference type="PANTHER" id="PTHR46796:SF15">
    <property type="entry name" value="BLL1074 PROTEIN"/>
    <property type="match status" value="1"/>
</dbReference>
<keyword evidence="2" id="KW-0238">DNA-binding</keyword>
<dbReference type="PROSITE" id="PS01124">
    <property type="entry name" value="HTH_ARAC_FAMILY_2"/>
    <property type="match status" value="1"/>
</dbReference>
<dbReference type="Proteomes" id="UP000419743">
    <property type="component" value="Unassembled WGS sequence"/>
</dbReference>
<dbReference type="InterPro" id="IPR009057">
    <property type="entry name" value="Homeodomain-like_sf"/>
</dbReference>
<dbReference type="SMART" id="SM00342">
    <property type="entry name" value="HTH_ARAC"/>
    <property type="match status" value="1"/>
</dbReference>
<accession>A0A7M4DEA5</accession>
<evidence type="ECO:0000256" key="1">
    <source>
        <dbReference type="ARBA" id="ARBA00023015"/>
    </source>
</evidence>
<name>A0A7M4DEA5_9MICO</name>
<reference evidence="5 6" key="1">
    <citation type="submission" date="2019-11" db="EMBL/GenBank/DDBJ databases">
        <authorList>
            <person name="Criscuolo A."/>
        </authorList>
    </citation>
    <scope>NUCLEOTIDE SEQUENCE [LARGE SCALE GENOMIC DNA]</scope>
    <source>
        <strain evidence="5">CIP111667</strain>
    </source>
</reference>
<evidence type="ECO:0000313" key="5">
    <source>
        <dbReference type="EMBL" id="VZO35219.1"/>
    </source>
</evidence>
<dbReference type="GO" id="GO:0003700">
    <property type="term" value="F:DNA-binding transcription factor activity"/>
    <property type="evidence" value="ECO:0007669"/>
    <property type="project" value="InterPro"/>
</dbReference>
<dbReference type="AlphaFoldDB" id="A0A7M4DEA5"/>
<dbReference type="SUPFAM" id="SSF46689">
    <property type="entry name" value="Homeodomain-like"/>
    <property type="match status" value="1"/>
</dbReference>
<organism evidence="5 6">
    <name type="scientific">Occultella aeris</name>
    <dbReference type="NCBI Taxonomy" id="2761496"/>
    <lineage>
        <taxon>Bacteria</taxon>
        <taxon>Bacillati</taxon>
        <taxon>Actinomycetota</taxon>
        <taxon>Actinomycetes</taxon>
        <taxon>Micrococcales</taxon>
        <taxon>Ruaniaceae</taxon>
        <taxon>Occultella</taxon>
    </lineage>
</organism>
<evidence type="ECO:0000256" key="2">
    <source>
        <dbReference type="ARBA" id="ARBA00023125"/>
    </source>
</evidence>
<evidence type="ECO:0000256" key="3">
    <source>
        <dbReference type="ARBA" id="ARBA00023163"/>
    </source>
</evidence>
<dbReference type="InterPro" id="IPR018060">
    <property type="entry name" value="HTH_AraC"/>
</dbReference>
<proteinExistence type="predicted"/>
<keyword evidence="1" id="KW-0805">Transcription regulation</keyword>
<dbReference type="GO" id="GO:0043565">
    <property type="term" value="F:sequence-specific DNA binding"/>
    <property type="evidence" value="ECO:0007669"/>
    <property type="project" value="InterPro"/>
</dbReference>
<evidence type="ECO:0000259" key="4">
    <source>
        <dbReference type="PROSITE" id="PS01124"/>
    </source>
</evidence>
<comment type="caution">
    <text evidence="5">The sequence shown here is derived from an EMBL/GenBank/DDBJ whole genome shotgun (WGS) entry which is preliminary data.</text>
</comment>
<dbReference type="PANTHER" id="PTHR46796">
    <property type="entry name" value="HTH-TYPE TRANSCRIPTIONAL ACTIVATOR RHAS-RELATED"/>
    <property type="match status" value="1"/>
</dbReference>
<dbReference type="Gene3D" id="1.10.10.60">
    <property type="entry name" value="Homeodomain-like"/>
    <property type="match status" value="1"/>
</dbReference>
<dbReference type="RefSeq" id="WP_156739003.1">
    <property type="nucleotide sequence ID" value="NZ_CACRYJ010000006.1"/>
</dbReference>
<evidence type="ECO:0000313" key="6">
    <source>
        <dbReference type="Proteomes" id="UP000419743"/>
    </source>
</evidence>
<feature type="domain" description="HTH araC/xylS-type" evidence="4">
    <location>
        <begin position="156"/>
        <end position="266"/>
    </location>
</feature>